<evidence type="ECO:0000256" key="3">
    <source>
        <dbReference type="ARBA" id="ARBA00022827"/>
    </source>
</evidence>
<dbReference type="PANTHER" id="PTHR23023">
    <property type="entry name" value="DIMETHYLANILINE MONOOXYGENASE"/>
    <property type="match status" value="1"/>
</dbReference>
<evidence type="ECO:0000313" key="8">
    <source>
        <dbReference type="Proteomes" id="UP001362999"/>
    </source>
</evidence>
<feature type="chain" id="PRO_5043810497" evidence="6">
    <location>
        <begin position="19"/>
        <end position="529"/>
    </location>
</feature>
<dbReference type="PRINTS" id="PR00370">
    <property type="entry name" value="FMOXYGENASE"/>
</dbReference>
<feature type="signal peptide" evidence="6">
    <location>
        <begin position="1"/>
        <end position="18"/>
    </location>
</feature>
<evidence type="ECO:0000256" key="4">
    <source>
        <dbReference type="ARBA" id="ARBA00022857"/>
    </source>
</evidence>
<keyword evidence="8" id="KW-1185">Reference proteome</keyword>
<organism evidence="7 8">
    <name type="scientific">Favolaschia claudopus</name>
    <dbReference type="NCBI Taxonomy" id="2862362"/>
    <lineage>
        <taxon>Eukaryota</taxon>
        <taxon>Fungi</taxon>
        <taxon>Dikarya</taxon>
        <taxon>Basidiomycota</taxon>
        <taxon>Agaricomycotina</taxon>
        <taxon>Agaricomycetes</taxon>
        <taxon>Agaricomycetidae</taxon>
        <taxon>Agaricales</taxon>
        <taxon>Marasmiineae</taxon>
        <taxon>Mycenaceae</taxon>
        <taxon>Favolaschia</taxon>
    </lineage>
</organism>
<protein>
    <submittedName>
        <fullName evidence="7">FAD/NAD(P)-binding domain-containing protein</fullName>
    </submittedName>
</protein>
<reference evidence="7 8" key="1">
    <citation type="journal article" date="2024" name="J Genomics">
        <title>Draft genome sequencing and assembly of Favolaschia claudopus CIRM-BRFM 2984 isolated from oak limbs.</title>
        <authorList>
            <person name="Navarro D."/>
            <person name="Drula E."/>
            <person name="Chaduli D."/>
            <person name="Cazenave R."/>
            <person name="Ahrendt S."/>
            <person name="Wang J."/>
            <person name="Lipzen A."/>
            <person name="Daum C."/>
            <person name="Barry K."/>
            <person name="Grigoriev I.V."/>
            <person name="Favel A."/>
            <person name="Rosso M.N."/>
            <person name="Martin F."/>
        </authorList>
    </citation>
    <scope>NUCLEOTIDE SEQUENCE [LARGE SCALE GENOMIC DNA]</scope>
    <source>
        <strain evidence="7 8">CIRM-BRFM 2984</strain>
    </source>
</reference>
<comment type="caution">
    <text evidence="7">The sequence shown here is derived from an EMBL/GenBank/DDBJ whole genome shotgun (WGS) entry which is preliminary data.</text>
</comment>
<keyword evidence="4" id="KW-0521">NADP</keyword>
<sequence>MLLPRQLLLCCLYAYAFAFELEQHPFLPAQTAYKPAKRIGIVGLGTGGIAALRALKSLPLDMREDWEVTIFDQRHAVGGLWVPQDDAPDPPSIPQTPAYPGLRMNAVHMHMTVPNVYFPPETPLLAPRAHVLEYWQGLFNAVPLGVHDRVLLQHSVTRASWIGDEGGGYWELKAMDLRTNLTSGFSFDHLIAAPGVNRFPRVPKFEGQDLWLAKGKRLEHCLWFRDPSKYTGQTVIIVGGGPSGLDVARHVVRTARKVYWSRQEGEPELPDIDGAENVPRMTSLKGGSPTLMNGTTIPNVDTIILATGYEVRIPFLSAGGFLDDASHLPSDIGKRLTTNGRYISPLYEHTVSLDAQYPLGALYFISLLTYNPTGLTNTAQATFAAYTIANASLLGTRDDFRAALARREQRVRDAGQEPSRYGHKVILGYGAEQGWGEDGFYQDVLVHDLVARDPKLAGLPGVPDVGFNLTERWRVWVQDNTDRVLPAWHQMVDERGVEWEKEFVRGQRTEADYLDTMRRFMEYWDDRGE</sequence>
<dbReference type="GO" id="GO:0050660">
    <property type="term" value="F:flavin adenine dinucleotide binding"/>
    <property type="evidence" value="ECO:0007669"/>
    <property type="project" value="InterPro"/>
</dbReference>
<dbReference type="AlphaFoldDB" id="A0AAW0EIV2"/>
<keyword evidence="5" id="KW-0560">Oxidoreductase</keyword>
<proteinExistence type="inferred from homology"/>
<dbReference type="Gene3D" id="3.50.50.60">
    <property type="entry name" value="FAD/NAD(P)-binding domain"/>
    <property type="match status" value="2"/>
</dbReference>
<dbReference type="InterPro" id="IPR000960">
    <property type="entry name" value="Flavin_mOase"/>
</dbReference>
<evidence type="ECO:0000313" key="7">
    <source>
        <dbReference type="EMBL" id="KAK7064576.1"/>
    </source>
</evidence>
<evidence type="ECO:0000256" key="1">
    <source>
        <dbReference type="ARBA" id="ARBA00009183"/>
    </source>
</evidence>
<dbReference type="Proteomes" id="UP001362999">
    <property type="component" value="Unassembled WGS sequence"/>
</dbReference>
<evidence type="ECO:0000256" key="2">
    <source>
        <dbReference type="ARBA" id="ARBA00022630"/>
    </source>
</evidence>
<evidence type="ECO:0000256" key="5">
    <source>
        <dbReference type="ARBA" id="ARBA00023002"/>
    </source>
</evidence>
<dbReference type="GO" id="GO:0004499">
    <property type="term" value="F:N,N-dimethylaniline monooxygenase activity"/>
    <property type="evidence" value="ECO:0007669"/>
    <property type="project" value="InterPro"/>
</dbReference>
<comment type="similarity">
    <text evidence="1">Belongs to the FMO family.</text>
</comment>
<dbReference type="InterPro" id="IPR050346">
    <property type="entry name" value="FMO-like"/>
</dbReference>
<dbReference type="SUPFAM" id="SSF51905">
    <property type="entry name" value="FAD/NAD(P)-binding domain"/>
    <property type="match status" value="1"/>
</dbReference>
<keyword evidence="2" id="KW-0285">Flavoprotein</keyword>
<keyword evidence="3" id="KW-0274">FAD</keyword>
<dbReference type="Pfam" id="PF00743">
    <property type="entry name" value="FMO-like"/>
    <property type="match status" value="1"/>
</dbReference>
<keyword evidence="6" id="KW-0732">Signal</keyword>
<name>A0AAW0EIV2_9AGAR</name>
<dbReference type="InterPro" id="IPR036188">
    <property type="entry name" value="FAD/NAD-bd_sf"/>
</dbReference>
<gene>
    <name evidence="7" type="ORF">R3P38DRAFT_2825350</name>
</gene>
<dbReference type="EMBL" id="JAWWNJ010000001">
    <property type="protein sequence ID" value="KAK7064576.1"/>
    <property type="molecule type" value="Genomic_DNA"/>
</dbReference>
<dbReference type="InterPro" id="IPR020946">
    <property type="entry name" value="Flavin_mOase-like"/>
</dbReference>
<dbReference type="GO" id="GO:0050661">
    <property type="term" value="F:NADP binding"/>
    <property type="evidence" value="ECO:0007669"/>
    <property type="project" value="InterPro"/>
</dbReference>
<evidence type="ECO:0000256" key="6">
    <source>
        <dbReference type="SAM" id="SignalP"/>
    </source>
</evidence>
<accession>A0AAW0EIV2</accession>